<evidence type="ECO:0000256" key="3">
    <source>
        <dbReference type="ARBA" id="ARBA00022669"/>
    </source>
</evidence>
<dbReference type="PROSITE" id="PS50941">
    <property type="entry name" value="CHIT_BIND_I_2"/>
    <property type="match status" value="1"/>
</dbReference>
<evidence type="ECO:0000259" key="5">
    <source>
        <dbReference type="PROSITE" id="PS50941"/>
    </source>
</evidence>
<dbReference type="InterPro" id="IPR017853">
    <property type="entry name" value="GH"/>
</dbReference>
<reference evidence="7" key="1">
    <citation type="journal article" date="2020" name="Stud. Mycol.">
        <title>101 Dothideomycetes genomes: a test case for predicting lifestyles and emergence of pathogens.</title>
        <authorList>
            <person name="Haridas S."/>
            <person name="Albert R."/>
            <person name="Binder M."/>
            <person name="Bloem J."/>
            <person name="Labutti K."/>
            <person name="Salamov A."/>
            <person name="Andreopoulos B."/>
            <person name="Baker S."/>
            <person name="Barry K."/>
            <person name="Bills G."/>
            <person name="Bluhm B."/>
            <person name="Cannon C."/>
            <person name="Castanera R."/>
            <person name="Culley D."/>
            <person name="Daum C."/>
            <person name="Ezra D."/>
            <person name="Gonzalez J."/>
            <person name="Henrissat B."/>
            <person name="Kuo A."/>
            <person name="Liang C."/>
            <person name="Lipzen A."/>
            <person name="Lutzoni F."/>
            <person name="Magnuson J."/>
            <person name="Mondo S."/>
            <person name="Nolan M."/>
            <person name="Ohm R."/>
            <person name="Pangilinan J."/>
            <person name="Park H.-J."/>
            <person name="Ramirez L."/>
            <person name="Alfaro M."/>
            <person name="Sun H."/>
            <person name="Tritt A."/>
            <person name="Yoshinaga Y."/>
            <person name="Zwiers L.-H."/>
            <person name="Turgeon B."/>
            <person name="Goodwin S."/>
            <person name="Spatafora J."/>
            <person name="Crous P."/>
            <person name="Grigoriev I."/>
        </authorList>
    </citation>
    <scope>NUCLEOTIDE SEQUENCE</scope>
    <source>
        <strain evidence="7">CBS 175.79</strain>
    </source>
</reference>
<keyword evidence="3 4" id="KW-0147">Chitin-binding</keyword>
<dbReference type="GO" id="GO:0005975">
    <property type="term" value="P:carbohydrate metabolic process"/>
    <property type="evidence" value="ECO:0007669"/>
    <property type="project" value="InterPro"/>
</dbReference>
<dbReference type="GO" id="GO:0008843">
    <property type="term" value="F:endochitinase activity"/>
    <property type="evidence" value="ECO:0007669"/>
    <property type="project" value="UniProtKB-EC"/>
</dbReference>
<organism evidence="7 8">
    <name type="scientific">Aaosphaeria arxii CBS 175.79</name>
    <dbReference type="NCBI Taxonomy" id="1450172"/>
    <lineage>
        <taxon>Eukaryota</taxon>
        <taxon>Fungi</taxon>
        <taxon>Dikarya</taxon>
        <taxon>Ascomycota</taxon>
        <taxon>Pezizomycotina</taxon>
        <taxon>Dothideomycetes</taxon>
        <taxon>Pleosporomycetidae</taxon>
        <taxon>Pleosporales</taxon>
        <taxon>Pleosporales incertae sedis</taxon>
        <taxon>Aaosphaeria</taxon>
    </lineage>
</organism>
<evidence type="ECO:0000256" key="1">
    <source>
        <dbReference type="ARBA" id="ARBA00008682"/>
    </source>
</evidence>
<keyword evidence="4" id="KW-1015">Disulfide bond</keyword>
<dbReference type="SUPFAM" id="SSF57016">
    <property type="entry name" value="Plant lectins/antimicrobial peptides"/>
    <property type="match status" value="1"/>
</dbReference>
<dbReference type="Pfam" id="PF00704">
    <property type="entry name" value="Glyco_hydro_18"/>
    <property type="match status" value="1"/>
</dbReference>
<dbReference type="PANTHER" id="PTHR11177:SF333">
    <property type="entry name" value="CHITINASE"/>
    <property type="match status" value="1"/>
</dbReference>
<dbReference type="SMART" id="SM00636">
    <property type="entry name" value="Glyco_18"/>
    <property type="match status" value="1"/>
</dbReference>
<dbReference type="Gene3D" id="3.10.50.10">
    <property type="match status" value="1"/>
</dbReference>
<dbReference type="InterPro" id="IPR036861">
    <property type="entry name" value="Endochitinase-like_sf"/>
</dbReference>
<protein>
    <recommendedName>
        <fullName evidence="2">chitinase</fullName>
        <ecNumber evidence="2">3.2.1.14</ecNumber>
    </recommendedName>
</protein>
<dbReference type="Gene3D" id="3.30.60.10">
    <property type="entry name" value="Endochitinase-like"/>
    <property type="match status" value="1"/>
</dbReference>
<dbReference type="GO" id="GO:0008061">
    <property type="term" value="F:chitin binding"/>
    <property type="evidence" value="ECO:0007669"/>
    <property type="project" value="UniProtKB-UniRule"/>
</dbReference>
<dbReference type="InterPro" id="IPR001223">
    <property type="entry name" value="Glyco_hydro18_cat"/>
</dbReference>
<name>A0A6A5XHT2_9PLEO</name>
<dbReference type="Gene3D" id="3.20.20.80">
    <property type="entry name" value="Glycosidases"/>
    <property type="match status" value="1"/>
</dbReference>
<comment type="similarity">
    <text evidence="1">Belongs to the glycosyl hydrolase 18 family. Chitinase class V subfamily.</text>
</comment>
<dbReference type="CDD" id="cd00035">
    <property type="entry name" value="ChtBD1"/>
    <property type="match status" value="1"/>
</dbReference>
<dbReference type="InterPro" id="IPR001002">
    <property type="entry name" value="Chitin-bd_1"/>
</dbReference>
<dbReference type="InterPro" id="IPR029070">
    <property type="entry name" value="Chitinase_insertion_sf"/>
</dbReference>
<feature type="domain" description="Chitin-binding type-1" evidence="5">
    <location>
        <begin position="1"/>
        <end position="53"/>
    </location>
</feature>
<feature type="disulfide bond" evidence="4">
    <location>
        <begin position="18"/>
        <end position="32"/>
    </location>
</feature>
<keyword evidence="8" id="KW-1185">Reference proteome</keyword>
<dbReference type="SUPFAM" id="SSF54556">
    <property type="entry name" value="Chitinase insertion domain"/>
    <property type="match status" value="1"/>
</dbReference>
<dbReference type="EMBL" id="ML978072">
    <property type="protein sequence ID" value="KAF2012825.1"/>
    <property type="molecule type" value="Genomic_DNA"/>
</dbReference>
<dbReference type="SUPFAM" id="SSF51445">
    <property type="entry name" value="(Trans)glycosidases"/>
    <property type="match status" value="1"/>
</dbReference>
<dbReference type="EC" id="3.2.1.14" evidence="2"/>
<dbReference type="GeneID" id="54280281"/>
<dbReference type="OrthoDB" id="73875at2759"/>
<evidence type="ECO:0000256" key="2">
    <source>
        <dbReference type="ARBA" id="ARBA00012729"/>
    </source>
</evidence>
<dbReference type="PANTHER" id="PTHR11177">
    <property type="entry name" value="CHITINASE"/>
    <property type="match status" value="1"/>
</dbReference>
<dbReference type="Pfam" id="PF00187">
    <property type="entry name" value="Chitin_bind_1"/>
    <property type="match status" value="1"/>
</dbReference>
<comment type="caution">
    <text evidence="4">Lacks conserved residue(s) required for the propagation of feature annotation.</text>
</comment>
<dbReference type="InterPro" id="IPR050314">
    <property type="entry name" value="Glycosyl_Hydrlase_18"/>
</dbReference>
<gene>
    <name evidence="7" type="ORF">BU24DRAFT_316750</name>
</gene>
<dbReference type="Proteomes" id="UP000799778">
    <property type="component" value="Unassembled WGS sequence"/>
</dbReference>
<feature type="non-terminal residue" evidence="7">
    <location>
        <position position="412"/>
    </location>
</feature>
<keyword evidence="7" id="KW-0378">Hydrolase</keyword>
<evidence type="ECO:0000256" key="4">
    <source>
        <dbReference type="PROSITE-ProRule" id="PRU00261"/>
    </source>
</evidence>
<feature type="disulfide bond" evidence="4">
    <location>
        <begin position="13"/>
        <end position="25"/>
    </location>
</feature>
<dbReference type="AlphaFoldDB" id="A0A6A5XHT2"/>
<dbReference type="RefSeq" id="XP_033381164.1">
    <property type="nucleotide sequence ID" value="XM_033522884.1"/>
</dbReference>
<evidence type="ECO:0000313" key="7">
    <source>
        <dbReference type="EMBL" id="KAF2012825.1"/>
    </source>
</evidence>
<dbReference type="PROSITE" id="PS51910">
    <property type="entry name" value="GH18_2"/>
    <property type="match status" value="1"/>
</dbReference>
<sequence length="412" mass="46101">MCGVDSKDGKKKCGLNLCCSYYGWCGTNTTHCGNKDEHGFDTPCQKGFGKCELVKPPSCGKDSGSASNGRRIAYYQSWNTRQRPCNRIWPDQINTAGLTHMNFAFASIDPETFRIRPMHPDDVDLYRRFTALQSPKLQTWIAVGGWDFSDVGPTHETWSKMASTKENRAAFVDSALQFMKEYGFQGLDIDWEYPVAADRGGSEGDTANLVSLVIELRKTFGKSFGLSSILAPDFWYLSNMDPKAMEAQVDWFNFMAYDLHGAWDQNTPGLGNKIRPHTDLREIEKDLLPLWYNELNPKKVNLGVAYYGRGYTASDKKCLQFGCEFSGPSAASNCTKAPGLLSNHEISRLIKDKNLKPELMKDAAVKQIAWDDQWIGYDDDETHNMKLAHANERCLGGSFIWSIDFGSGSGTG</sequence>
<feature type="domain" description="GH18" evidence="6">
    <location>
        <begin position="69"/>
        <end position="412"/>
    </location>
</feature>
<proteinExistence type="inferred from homology"/>
<evidence type="ECO:0000259" key="6">
    <source>
        <dbReference type="PROSITE" id="PS51910"/>
    </source>
</evidence>
<dbReference type="InterPro" id="IPR011583">
    <property type="entry name" value="Chitinase_II/V-like_cat"/>
</dbReference>
<accession>A0A6A5XHT2</accession>
<evidence type="ECO:0000313" key="8">
    <source>
        <dbReference type="Proteomes" id="UP000799778"/>
    </source>
</evidence>